<dbReference type="Proteomes" id="UP000193964">
    <property type="component" value="Unassembled WGS sequence"/>
</dbReference>
<sequence>MTKDIAASDRVVELGPGTGVFTHALLARGVPSSRLTVVEANAEFADRLNARFPDLHVVCADAATDSWQLIDRTEIDAVISGLPLLSMSVDAVAGVLATAVSVLRPQGHFYQFTYGPTCPVQPKLLAALRLRATRIGWTPRNLPPASVYRIERQAG</sequence>
<organism evidence="2 3">
    <name type="scientific">Mycolicibacterium wolinskyi</name>
    <dbReference type="NCBI Taxonomy" id="59750"/>
    <lineage>
        <taxon>Bacteria</taxon>
        <taxon>Bacillati</taxon>
        <taxon>Actinomycetota</taxon>
        <taxon>Actinomycetes</taxon>
        <taxon>Mycobacteriales</taxon>
        <taxon>Mycobacteriaceae</taxon>
        <taxon>Mycolicibacterium</taxon>
    </lineage>
</organism>
<dbReference type="Gene3D" id="3.40.50.150">
    <property type="entry name" value="Vaccinia Virus protein VP39"/>
    <property type="match status" value="1"/>
</dbReference>
<dbReference type="InterPro" id="IPR041698">
    <property type="entry name" value="Methyltransf_25"/>
</dbReference>
<reference evidence="2 3" key="1">
    <citation type="submission" date="2016-01" db="EMBL/GenBank/DDBJ databases">
        <title>The new phylogeny of the genus Mycobacterium.</title>
        <authorList>
            <person name="Tarcisio F."/>
            <person name="Conor M."/>
            <person name="Antonella G."/>
            <person name="Elisabetta G."/>
            <person name="Giulia F.S."/>
            <person name="Sara T."/>
            <person name="Anna F."/>
            <person name="Clotilde B."/>
            <person name="Roberto B."/>
            <person name="Veronica D.S."/>
            <person name="Fabio R."/>
            <person name="Monica P."/>
            <person name="Olivier J."/>
            <person name="Enrico T."/>
            <person name="Nicola S."/>
        </authorList>
    </citation>
    <scope>NUCLEOTIDE SEQUENCE [LARGE SCALE GENOMIC DNA]</scope>
    <source>
        <strain evidence="2 3">ATCC 700010</strain>
    </source>
</reference>
<protein>
    <recommendedName>
        <fullName evidence="1">Methyltransferase domain-containing protein</fullName>
    </recommendedName>
</protein>
<dbReference type="AlphaFoldDB" id="A0A1X2F1X0"/>
<gene>
    <name evidence="2" type="ORF">AWC31_30760</name>
</gene>
<feature type="domain" description="Methyltransferase" evidence="1">
    <location>
        <begin position="11"/>
        <end position="107"/>
    </location>
</feature>
<comment type="caution">
    <text evidence="2">The sequence shown here is derived from an EMBL/GenBank/DDBJ whole genome shotgun (WGS) entry which is preliminary data.</text>
</comment>
<dbReference type="CDD" id="cd02440">
    <property type="entry name" value="AdoMet_MTases"/>
    <property type="match status" value="1"/>
</dbReference>
<evidence type="ECO:0000259" key="1">
    <source>
        <dbReference type="Pfam" id="PF13649"/>
    </source>
</evidence>
<dbReference type="Pfam" id="PF13649">
    <property type="entry name" value="Methyltransf_25"/>
    <property type="match status" value="1"/>
</dbReference>
<dbReference type="EMBL" id="LQQA01000029">
    <property type="protein sequence ID" value="ORX12376.1"/>
    <property type="molecule type" value="Genomic_DNA"/>
</dbReference>
<dbReference type="InterPro" id="IPR029063">
    <property type="entry name" value="SAM-dependent_MTases_sf"/>
</dbReference>
<name>A0A1X2F1X0_9MYCO</name>
<dbReference type="SUPFAM" id="SSF53335">
    <property type="entry name" value="S-adenosyl-L-methionine-dependent methyltransferases"/>
    <property type="match status" value="1"/>
</dbReference>
<evidence type="ECO:0000313" key="2">
    <source>
        <dbReference type="EMBL" id="ORX12376.1"/>
    </source>
</evidence>
<evidence type="ECO:0000313" key="3">
    <source>
        <dbReference type="Proteomes" id="UP000193964"/>
    </source>
</evidence>
<accession>A0A1X2F1X0</accession>
<proteinExistence type="predicted"/>